<evidence type="ECO:0000256" key="1">
    <source>
        <dbReference type="ARBA" id="ARBA00004141"/>
    </source>
</evidence>
<feature type="transmembrane region" description="Helical" evidence="7">
    <location>
        <begin position="101"/>
        <end position="125"/>
    </location>
</feature>
<dbReference type="Proteomes" id="UP000249056">
    <property type="component" value="Unassembled WGS sequence"/>
</dbReference>
<feature type="compositionally biased region" description="Polar residues" evidence="6">
    <location>
        <begin position="309"/>
        <end position="335"/>
    </location>
</feature>
<feature type="transmembrane region" description="Helical" evidence="7">
    <location>
        <begin position="174"/>
        <end position="192"/>
    </location>
</feature>
<evidence type="ECO:0000313" key="10">
    <source>
        <dbReference type="Proteomes" id="UP000249056"/>
    </source>
</evidence>
<proteinExistence type="inferred from homology"/>
<protein>
    <recommendedName>
        <fullName evidence="8">Rhodopsin domain-containing protein</fullName>
    </recommendedName>
</protein>
<dbReference type="OrthoDB" id="5417887at2759"/>
<evidence type="ECO:0000256" key="4">
    <source>
        <dbReference type="ARBA" id="ARBA00023136"/>
    </source>
</evidence>
<feature type="transmembrane region" description="Helical" evidence="7">
    <location>
        <begin position="204"/>
        <end position="224"/>
    </location>
</feature>
<accession>A0A395ITG8</accession>
<dbReference type="EMBL" id="QKRW01000020">
    <property type="protein sequence ID" value="RAL63154.1"/>
    <property type="molecule type" value="Genomic_DNA"/>
</dbReference>
<dbReference type="GO" id="GO:0016020">
    <property type="term" value="C:membrane"/>
    <property type="evidence" value="ECO:0007669"/>
    <property type="project" value="UniProtKB-SubCell"/>
</dbReference>
<organism evidence="9 10">
    <name type="scientific">Monilinia fructigena</name>
    <dbReference type="NCBI Taxonomy" id="38457"/>
    <lineage>
        <taxon>Eukaryota</taxon>
        <taxon>Fungi</taxon>
        <taxon>Dikarya</taxon>
        <taxon>Ascomycota</taxon>
        <taxon>Pezizomycotina</taxon>
        <taxon>Leotiomycetes</taxon>
        <taxon>Helotiales</taxon>
        <taxon>Sclerotiniaceae</taxon>
        <taxon>Monilinia</taxon>
    </lineage>
</organism>
<evidence type="ECO:0000256" key="5">
    <source>
        <dbReference type="ARBA" id="ARBA00038359"/>
    </source>
</evidence>
<keyword evidence="4 7" id="KW-0472">Membrane</keyword>
<feature type="transmembrane region" description="Helical" evidence="7">
    <location>
        <begin position="244"/>
        <end position="265"/>
    </location>
</feature>
<keyword evidence="3 7" id="KW-1133">Transmembrane helix</keyword>
<feature type="region of interest" description="Disordered" evidence="6">
    <location>
        <begin position="307"/>
        <end position="335"/>
    </location>
</feature>
<dbReference type="AlphaFoldDB" id="A0A395ITG8"/>
<keyword evidence="10" id="KW-1185">Reference proteome</keyword>
<comment type="similarity">
    <text evidence="5">Belongs to the SAT4 family.</text>
</comment>
<comment type="caution">
    <text evidence="9">The sequence shown here is derived from an EMBL/GenBank/DDBJ whole genome shotgun (WGS) entry which is preliminary data.</text>
</comment>
<sequence length="335" mass="37165">MASPTLTPIYLAQNAAVTLNIVIWTFAILTLIFVVSRVYVRVYIKESFGVDDVFAVLATAVSISCAAMTSSATKGGLGRHIEYVESQHPDFVNNIASSWDIGATFFIITCALGKTSFAITLLRIVVVRWMKILLWFLIITNNTVNILTVLFIFVECNDIRHIWNTDIPSACWPAQIFPEFVIFVGAFLPWAITYNLKMDKKVKIFTTMGMSLEIFAGVAAIVKTMTLLDFFTKSRDFTWALPPLLGWATAENSLAIIASSVPALLPLVKYMCPRNELDTDAEKGISFIGCRVQLDTVRSNSRSFAKANQAEQTKSNEQPSILPSIHNNLTATKKS</sequence>
<evidence type="ECO:0000256" key="6">
    <source>
        <dbReference type="SAM" id="MobiDB-lite"/>
    </source>
</evidence>
<keyword evidence="2 7" id="KW-0812">Transmembrane</keyword>
<reference evidence="9 10" key="1">
    <citation type="submission" date="2018-06" db="EMBL/GenBank/DDBJ databases">
        <title>Genome Sequence of the Brown Rot Fungal Pathogen Monilinia fructigena.</title>
        <authorList>
            <person name="Landi L."/>
            <person name="De Miccolis Angelini R.M."/>
            <person name="Pollastro S."/>
            <person name="Abate D."/>
            <person name="Faretra F."/>
            <person name="Romanazzi G."/>
        </authorList>
    </citation>
    <scope>NUCLEOTIDE SEQUENCE [LARGE SCALE GENOMIC DNA]</scope>
    <source>
        <strain evidence="9 10">Mfrg269</strain>
    </source>
</reference>
<evidence type="ECO:0000256" key="7">
    <source>
        <dbReference type="SAM" id="Phobius"/>
    </source>
</evidence>
<feature type="transmembrane region" description="Helical" evidence="7">
    <location>
        <begin position="52"/>
        <end position="72"/>
    </location>
</feature>
<dbReference type="Pfam" id="PF20684">
    <property type="entry name" value="Fung_rhodopsin"/>
    <property type="match status" value="1"/>
</dbReference>
<evidence type="ECO:0000313" key="9">
    <source>
        <dbReference type="EMBL" id="RAL63154.1"/>
    </source>
</evidence>
<feature type="domain" description="Rhodopsin" evidence="8">
    <location>
        <begin position="37"/>
        <end position="269"/>
    </location>
</feature>
<feature type="transmembrane region" description="Helical" evidence="7">
    <location>
        <begin position="21"/>
        <end position="40"/>
    </location>
</feature>
<dbReference type="PANTHER" id="PTHR33048:SF42">
    <property type="entry name" value="INTEGRAL MEMBRANE PROTEIN"/>
    <property type="match status" value="1"/>
</dbReference>
<name>A0A395ITG8_9HELO</name>
<dbReference type="InterPro" id="IPR052337">
    <property type="entry name" value="SAT4-like"/>
</dbReference>
<comment type="subcellular location">
    <subcellularLocation>
        <location evidence="1">Membrane</location>
        <topology evidence="1">Multi-pass membrane protein</topology>
    </subcellularLocation>
</comment>
<feature type="transmembrane region" description="Helical" evidence="7">
    <location>
        <begin position="132"/>
        <end position="154"/>
    </location>
</feature>
<evidence type="ECO:0000256" key="2">
    <source>
        <dbReference type="ARBA" id="ARBA00022692"/>
    </source>
</evidence>
<evidence type="ECO:0000259" key="8">
    <source>
        <dbReference type="Pfam" id="PF20684"/>
    </source>
</evidence>
<dbReference type="InterPro" id="IPR049326">
    <property type="entry name" value="Rhodopsin_dom_fungi"/>
</dbReference>
<gene>
    <name evidence="9" type="ORF">DID88_004234</name>
</gene>
<evidence type="ECO:0000256" key="3">
    <source>
        <dbReference type="ARBA" id="ARBA00022989"/>
    </source>
</evidence>
<dbReference type="PANTHER" id="PTHR33048">
    <property type="entry name" value="PTH11-LIKE INTEGRAL MEMBRANE PROTEIN (AFU_ORTHOLOGUE AFUA_5G11245)"/>
    <property type="match status" value="1"/>
</dbReference>